<dbReference type="AlphaFoldDB" id="A0A7D5PAE8"/>
<dbReference type="GO" id="GO:0003677">
    <property type="term" value="F:DNA binding"/>
    <property type="evidence" value="ECO:0007669"/>
    <property type="project" value="InterPro"/>
</dbReference>
<evidence type="ECO:0000313" key="3">
    <source>
        <dbReference type="Proteomes" id="UP000509667"/>
    </source>
</evidence>
<gene>
    <name evidence="2" type="ORF">HZS55_09835</name>
</gene>
<dbReference type="GeneID" id="56078164"/>
<dbReference type="Pfam" id="PF08281">
    <property type="entry name" value="Sigma70_r4_2"/>
    <property type="match status" value="1"/>
</dbReference>
<dbReference type="OrthoDB" id="318346at2157"/>
<reference evidence="2 3" key="1">
    <citation type="submission" date="2020-07" db="EMBL/GenBank/DDBJ databases">
        <title>Halosimplex pelagicum sp. nov. and Halosimplex rubrum sp. nov., isolated from salted brown alga Laminaria, and emended description of the genus Halosimplex.</title>
        <authorList>
            <person name="Cui H."/>
        </authorList>
    </citation>
    <scope>NUCLEOTIDE SEQUENCE [LARGE SCALE GENOMIC DNA]</scope>
    <source>
        <strain evidence="2 3">R27</strain>
    </source>
</reference>
<evidence type="ECO:0000259" key="1">
    <source>
        <dbReference type="Pfam" id="PF08281"/>
    </source>
</evidence>
<dbReference type="InterPro" id="IPR013324">
    <property type="entry name" value="RNA_pol_sigma_r3/r4-like"/>
</dbReference>
<proteinExistence type="predicted"/>
<dbReference type="InterPro" id="IPR013249">
    <property type="entry name" value="RNA_pol_sigma70_r4_t2"/>
</dbReference>
<name>A0A7D5PAE8_9EURY</name>
<dbReference type="SUPFAM" id="SSF88659">
    <property type="entry name" value="Sigma3 and sigma4 domains of RNA polymerase sigma factors"/>
    <property type="match status" value="1"/>
</dbReference>
<keyword evidence="3" id="KW-1185">Reference proteome</keyword>
<dbReference type="KEGG" id="hrr:HZS55_09835"/>
<dbReference type="InterPro" id="IPR036388">
    <property type="entry name" value="WH-like_DNA-bd_sf"/>
</dbReference>
<accession>A0A7D5PAE8</accession>
<dbReference type="RefSeq" id="WP_179911504.1">
    <property type="nucleotide sequence ID" value="NZ_CP058910.1"/>
</dbReference>
<protein>
    <submittedName>
        <fullName evidence="2">Sigma-70 region 4 domain-containing protein</fullName>
    </submittedName>
</protein>
<evidence type="ECO:0000313" key="2">
    <source>
        <dbReference type="EMBL" id="QLH77579.1"/>
    </source>
</evidence>
<dbReference type="GO" id="GO:0016987">
    <property type="term" value="F:sigma factor activity"/>
    <property type="evidence" value="ECO:0007669"/>
    <property type="project" value="InterPro"/>
</dbReference>
<dbReference type="EMBL" id="CP058910">
    <property type="protein sequence ID" value="QLH77579.1"/>
    <property type="molecule type" value="Genomic_DNA"/>
</dbReference>
<dbReference type="Gene3D" id="1.10.10.10">
    <property type="entry name" value="Winged helix-like DNA-binding domain superfamily/Winged helix DNA-binding domain"/>
    <property type="match status" value="1"/>
</dbReference>
<feature type="domain" description="RNA polymerase sigma factor 70 region 4 type 2" evidence="1">
    <location>
        <begin position="14"/>
        <end position="60"/>
    </location>
</feature>
<dbReference type="Proteomes" id="UP000509667">
    <property type="component" value="Chromosome"/>
</dbReference>
<sequence length="66" mass="7543">MTFQSSLFHYEKDLSELSDAQREVYEAVEQDGYGMREYARKTGRSPGTVGNLLRRARRRLDGGEAS</sequence>
<dbReference type="GO" id="GO:0006352">
    <property type="term" value="P:DNA-templated transcription initiation"/>
    <property type="evidence" value="ECO:0007669"/>
    <property type="project" value="InterPro"/>
</dbReference>
<organism evidence="2 3">
    <name type="scientific">Halosimplex rubrum</name>
    <dbReference type="NCBI Taxonomy" id="869889"/>
    <lineage>
        <taxon>Archaea</taxon>
        <taxon>Methanobacteriati</taxon>
        <taxon>Methanobacteriota</taxon>
        <taxon>Stenosarchaea group</taxon>
        <taxon>Halobacteria</taxon>
        <taxon>Halobacteriales</taxon>
        <taxon>Haloarculaceae</taxon>
        <taxon>Halosimplex</taxon>
    </lineage>
</organism>